<evidence type="ECO:0000256" key="3">
    <source>
        <dbReference type="SAM" id="SignalP"/>
    </source>
</evidence>
<dbReference type="Pfam" id="PF13458">
    <property type="entry name" value="Peripla_BP_6"/>
    <property type="match status" value="1"/>
</dbReference>
<dbReference type="EMBL" id="JBAKBA010000023">
    <property type="protein sequence ID" value="MEL0659657.1"/>
    <property type="molecule type" value="Genomic_DNA"/>
</dbReference>
<dbReference type="CDD" id="cd06356">
    <property type="entry name" value="PBP1_amide_urea_BP-like"/>
    <property type="match status" value="1"/>
</dbReference>
<protein>
    <submittedName>
        <fullName evidence="5">ABC transporter substrate-binding protein</fullName>
    </submittedName>
</protein>
<evidence type="ECO:0000313" key="6">
    <source>
        <dbReference type="Proteomes" id="UP001366060"/>
    </source>
</evidence>
<dbReference type="InterPro" id="IPR028081">
    <property type="entry name" value="Leu-bd"/>
</dbReference>
<keyword evidence="6" id="KW-1185">Reference proteome</keyword>
<comment type="caution">
    <text evidence="5">The sequence shown here is derived from an EMBL/GenBank/DDBJ whole genome shotgun (WGS) entry which is preliminary data.</text>
</comment>
<accession>A0ABU9HCQ2</accession>
<dbReference type="InterPro" id="IPR028082">
    <property type="entry name" value="Peripla_BP_I"/>
</dbReference>
<dbReference type="PANTHER" id="PTHR47628:SF1">
    <property type="entry name" value="ALIPHATIC AMIDASE EXPRESSION-REGULATING PROTEIN"/>
    <property type="match status" value="1"/>
</dbReference>
<gene>
    <name evidence="5" type="ORF">V6255_10955</name>
</gene>
<dbReference type="Gene3D" id="3.40.50.2300">
    <property type="match status" value="2"/>
</dbReference>
<evidence type="ECO:0000259" key="4">
    <source>
        <dbReference type="Pfam" id="PF13458"/>
    </source>
</evidence>
<feature type="chain" id="PRO_5047064227" evidence="3">
    <location>
        <begin position="24"/>
        <end position="402"/>
    </location>
</feature>
<keyword evidence="2 3" id="KW-0732">Signal</keyword>
<sequence length="402" mass="44096">MKNYIIKSMFVCGAVFGASSTFADVNVGAIYDVTGSFSIFGVMQSNAVKLAIDDINAKGGLLGEKLNLITYDTQSELSKYTQYANTTVLRDRPAVVFGGMTSSSREAIRPIFRKANIPYFYSTLYEGGACDKQTFVTAPSASQQIKPLVEWAIKKYGPKMFIMAPDYNYGTISALWYHEYAKQFNGEVVGEDFLALTVTDYTPTIQKIQRAKPDFVVAIPVGPNQVGFLEQFTSAGLKDSIPVVSSNYSTANEQVLLTPNAGKGIVSSHVYFSSLDNPENKAFLKKWTEVYGKGQTISPEAVTAWNAVHLWANSVEKAGTFKSKSVYTALESGEINFKGPNGDVSMEPGSHHVKQNTYIAMGDDNYGFEVLETFKAVAPSYENQKCDLIANPKLVKHFTPKA</sequence>
<evidence type="ECO:0000313" key="5">
    <source>
        <dbReference type="EMBL" id="MEL0659657.1"/>
    </source>
</evidence>
<evidence type="ECO:0000256" key="2">
    <source>
        <dbReference type="ARBA" id="ARBA00022729"/>
    </source>
</evidence>
<dbReference type="SUPFAM" id="SSF53822">
    <property type="entry name" value="Periplasmic binding protein-like I"/>
    <property type="match status" value="1"/>
</dbReference>
<comment type="similarity">
    <text evidence="1">Belongs to the leucine-binding protein family.</text>
</comment>
<dbReference type="PANTHER" id="PTHR47628">
    <property type="match status" value="1"/>
</dbReference>
<evidence type="ECO:0000256" key="1">
    <source>
        <dbReference type="ARBA" id="ARBA00010062"/>
    </source>
</evidence>
<proteinExistence type="inferred from homology"/>
<organism evidence="5 6">
    <name type="scientific">Psychromonas arctica</name>
    <dbReference type="NCBI Taxonomy" id="168275"/>
    <lineage>
        <taxon>Bacteria</taxon>
        <taxon>Pseudomonadati</taxon>
        <taxon>Pseudomonadota</taxon>
        <taxon>Gammaproteobacteria</taxon>
        <taxon>Alteromonadales</taxon>
        <taxon>Psychromonadaceae</taxon>
        <taxon>Psychromonas</taxon>
    </lineage>
</organism>
<feature type="signal peptide" evidence="3">
    <location>
        <begin position="1"/>
        <end position="23"/>
    </location>
</feature>
<dbReference type="Proteomes" id="UP001366060">
    <property type="component" value="Unassembled WGS sequence"/>
</dbReference>
<reference evidence="5 6" key="1">
    <citation type="submission" date="2024-02" db="EMBL/GenBank/DDBJ databases">
        <title>Bacteria isolated from the canopy kelp, Nereocystis luetkeana.</title>
        <authorList>
            <person name="Pfister C.A."/>
            <person name="Younker I.T."/>
            <person name="Light S.H."/>
        </authorList>
    </citation>
    <scope>NUCLEOTIDE SEQUENCE [LARGE SCALE GENOMIC DNA]</scope>
    <source>
        <strain evidence="5 6">TI.2.07</strain>
    </source>
</reference>
<feature type="domain" description="Leucine-binding protein" evidence="4">
    <location>
        <begin position="25"/>
        <end position="363"/>
    </location>
</feature>
<dbReference type="RefSeq" id="WP_341628193.1">
    <property type="nucleotide sequence ID" value="NZ_JBAKBA010000023.1"/>
</dbReference>
<name>A0ABU9HCQ2_9GAMM</name>